<organism evidence="1 2">
    <name type="scientific">Oricola cellulosilytica</name>
    <dbReference type="NCBI Taxonomy" id="1429082"/>
    <lineage>
        <taxon>Bacteria</taxon>
        <taxon>Pseudomonadati</taxon>
        <taxon>Pseudomonadota</taxon>
        <taxon>Alphaproteobacteria</taxon>
        <taxon>Hyphomicrobiales</taxon>
        <taxon>Ahrensiaceae</taxon>
        <taxon>Oricola</taxon>
    </lineage>
</organism>
<comment type="caution">
    <text evidence="1">The sequence shown here is derived from an EMBL/GenBank/DDBJ whole genome shotgun (WGS) entry which is preliminary data.</text>
</comment>
<dbReference type="OrthoDB" id="8063104at2"/>
<evidence type="ECO:0008006" key="3">
    <source>
        <dbReference type="Google" id="ProtNLM"/>
    </source>
</evidence>
<protein>
    <recommendedName>
        <fullName evidence="3">General secretion pathway protein GspK</fullName>
    </recommendedName>
</protein>
<sequence>MACSIKPLLTRRSGRDAGMALFAVLAFLILIAAAITPISVSAHIDALVTRNSIRETQDRFAVEGIVRLAGAVYAERAYALRGRPNVKMPSRIACFDDGRESNITFAFLNHSGLVDLNAASPELLEVGFRALGVEAGRASALAVEAERYRSAEPPDGGGGDQRYKRAPFETVFELGDLASGDKRLSSALLYQAAPSVFTIHSKSGTLDTSVAPVAVASAARTLGTRDAPYLVEDGGRLPALTIIAAVRRPGRPDVTASGVYAVELSEDAAAVRILEPMRLRSADSDAEPADTARAGCDTLFAPPLRQAMFEVLR</sequence>
<evidence type="ECO:0000313" key="2">
    <source>
        <dbReference type="Proteomes" id="UP000291301"/>
    </source>
</evidence>
<evidence type="ECO:0000313" key="1">
    <source>
        <dbReference type="EMBL" id="TCD16661.1"/>
    </source>
</evidence>
<dbReference type="RefSeq" id="WP_158284690.1">
    <property type="nucleotide sequence ID" value="NZ_SJST01000001.1"/>
</dbReference>
<dbReference type="AlphaFoldDB" id="A0A4R0PG95"/>
<reference evidence="1 2" key="1">
    <citation type="journal article" date="2015" name="Antonie Van Leeuwenhoek">
        <title>Oricola cellulosilytica gen. nov., sp. nov., a cellulose-degrading bacterium of the family Phyllobacteriaceae isolated from surface seashore water, and emended descriptions of Mesorhizobium loti and Phyllobacterium myrsinacearum.</title>
        <authorList>
            <person name="Hameed A."/>
            <person name="Shahina M."/>
            <person name="Lai W.A."/>
            <person name="Lin S.Y."/>
            <person name="Young L.S."/>
            <person name="Liu Y.C."/>
            <person name="Hsu Y.H."/>
            <person name="Young C.C."/>
        </authorList>
    </citation>
    <scope>NUCLEOTIDE SEQUENCE [LARGE SCALE GENOMIC DNA]</scope>
    <source>
        <strain evidence="1 2">KCTC 52183</strain>
    </source>
</reference>
<proteinExistence type="predicted"/>
<accession>A0A4R0PG95</accession>
<name>A0A4R0PG95_9HYPH</name>
<keyword evidence="2" id="KW-1185">Reference proteome</keyword>
<gene>
    <name evidence="1" type="ORF">E0D97_04415</name>
</gene>
<dbReference type="EMBL" id="SJST01000001">
    <property type="protein sequence ID" value="TCD16661.1"/>
    <property type="molecule type" value="Genomic_DNA"/>
</dbReference>
<dbReference type="Proteomes" id="UP000291301">
    <property type="component" value="Unassembled WGS sequence"/>
</dbReference>